<feature type="transmembrane region" description="Helical" evidence="11">
    <location>
        <begin position="85"/>
        <end position="103"/>
    </location>
</feature>
<evidence type="ECO:0000313" key="14">
    <source>
        <dbReference type="EMBL" id="TQL99821.1"/>
    </source>
</evidence>
<name>A0A543CRU6_9ACTN</name>
<dbReference type="PROSITE" id="PS50109">
    <property type="entry name" value="HIS_KIN"/>
    <property type="match status" value="1"/>
</dbReference>
<dbReference type="EMBL" id="VFOZ01000001">
    <property type="protein sequence ID" value="TQL99821.1"/>
    <property type="molecule type" value="Genomic_DNA"/>
</dbReference>
<dbReference type="InterPro" id="IPR003660">
    <property type="entry name" value="HAMP_dom"/>
</dbReference>
<protein>
    <recommendedName>
        <fullName evidence="3">histidine kinase</fullName>
        <ecNumber evidence="3">2.7.13.3</ecNumber>
    </recommendedName>
</protein>
<dbReference type="Pfam" id="PF02518">
    <property type="entry name" value="HATPase_c"/>
    <property type="match status" value="1"/>
</dbReference>
<keyword evidence="9" id="KW-0902">Two-component regulatory system</keyword>
<feature type="domain" description="HAMP" evidence="13">
    <location>
        <begin position="104"/>
        <end position="157"/>
    </location>
</feature>
<proteinExistence type="predicted"/>
<evidence type="ECO:0000256" key="5">
    <source>
        <dbReference type="ARBA" id="ARBA00022679"/>
    </source>
</evidence>
<dbReference type="Gene3D" id="6.10.340.10">
    <property type="match status" value="1"/>
</dbReference>
<comment type="subcellular location">
    <subcellularLocation>
        <location evidence="2">Cell membrane</location>
    </subcellularLocation>
</comment>
<dbReference type="SUPFAM" id="SSF47384">
    <property type="entry name" value="Homodimeric domain of signal transducing histidine kinase"/>
    <property type="match status" value="1"/>
</dbReference>
<evidence type="ECO:0000256" key="8">
    <source>
        <dbReference type="ARBA" id="ARBA00022989"/>
    </source>
</evidence>
<evidence type="ECO:0000256" key="6">
    <source>
        <dbReference type="ARBA" id="ARBA00022692"/>
    </source>
</evidence>
<dbReference type="EC" id="2.7.13.3" evidence="3"/>
<evidence type="ECO:0000256" key="10">
    <source>
        <dbReference type="ARBA" id="ARBA00023136"/>
    </source>
</evidence>
<comment type="caution">
    <text evidence="14">The sequence shown here is derived from an EMBL/GenBank/DDBJ whole genome shotgun (WGS) entry which is preliminary data.</text>
</comment>
<keyword evidence="4" id="KW-0597">Phosphoprotein</keyword>
<dbReference type="RefSeq" id="WP_425455085.1">
    <property type="nucleotide sequence ID" value="NZ_VFOZ01000001.1"/>
</dbReference>
<comment type="catalytic activity">
    <reaction evidence="1">
        <text>ATP + protein L-histidine = ADP + protein N-phospho-L-histidine.</text>
        <dbReference type="EC" id="2.7.13.3"/>
    </reaction>
</comment>
<evidence type="ECO:0000256" key="11">
    <source>
        <dbReference type="SAM" id="Phobius"/>
    </source>
</evidence>
<keyword evidence="7 14" id="KW-0418">Kinase</keyword>
<dbReference type="Pfam" id="PF00672">
    <property type="entry name" value="HAMP"/>
    <property type="match status" value="1"/>
</dbReference>
<dbReference type="AlphaFoldDB" id="A0A543CRU6"/>
<dbReference type="SMART" id="SM00388">
    <property type="entry name" value="HisKA"/>
    <property type="match status" value="1"/>
</dbReference>
<feature type="domain" description="Histidine kinase" evidence="12">
    <location>
        <begin position="165"/>
        <end position="376"/>
    </location>
</feature>
<dbReference type="InterPro" id="IPR005467">
    <property type="entry name" value="His_kinase_dom"/>
</dbReference>
<keyword evidence="15" id="KW-1185">Reference proteome</keyword>
<gene>
    <name evidence="14" type="ORF">FB559_5522</name>
</gene>
<dbReference type="SMART" id="SM00304">
    <property type="entry name" value="HAMP"/>
    <property type="match status" value="1"/>
</dbReference>
<dbReference type="PRINTS" id="PR00344">
    <property type="entry name" value="BCTRLSENSOR"/>
</dbReference>
<dbReference type="GO" id="GO:0005886">
    <property type="term" value="C:plasma membrane"/>
    <property type="evidence" value="ECO:0007669"/>
    <property type="project" value="UniProtKB-SubCell"/>
</dbReference>
<evidence type="ECO:0000259" key="13">
    <source>
        <dbReference type="PROSITE" id="PS50885"/>
    </source>
</evidence>
<dbReference type="GO" id="GO:0000155">
    <property type="term" value="F:phosphorelay sensor kinase activity"/>
    <property type="evidence" value="ECO:0007669"/>
    <property type="project" value="InterPro"/>
</dbReference>
<dbReference type="PROSITE" id="PS50885">
    <property type="entry name" value="HAMP"/>
    <property type="match status" value="1"/>
</dbReference>
<dbReference type="InterPro" id="IPR050428">
    <property type="entry name" value="TCS_sensor_his_kinase"/>
</dbReference>
<dbReference type="InterPro" id="IPR036097">
    <property type="entry name" value="HisK_dim/P_sf"/>
</dbReference>
<evidence type="ECO:0000256" key="2">
    <source>
        <dbReference type="ARBA" id="ARBA00004236"/>
    </source>
</evidence>
<reference evidence="14 15" key="1">
    <citation type="submission" date="2019-06" db="EMBL/GenBank/DDBJ databases">
        <title>Sequencing the genomes of 1000 actinobacteria strains.</title>
        <authorList>
            <person name="Klenk H.-P."/>
        </authorList>
    </citation>
    <scope>NUCLEOTIDE SEQUENCE [LARGE SCALE GENOMIC DNA]</scope>
    <source>
        <strain evidence="14 15">DSM 102200</strain>
    </source>
</reference>
<dbReference type="Gene3D" id="1.10.287.130">
    <property type="match status" value="1"/>
</dbReference>
<dbReference type="CDD" id="cd06225">
    <property type="entry name" value="HAMP"/>
    <property type="match status" value="1"/>
</dbReference>
<sequence>MSPSPGDVTRRMTVRLRLTLLYGGLFFAAGFLLLTVAYVLVTNILEGLPFEVRTNDPFGITQQEQQAVRQGFIDNAQHRLITQSAFALVGVGLIALALGWFVADRALAPLQKVTATARKLSESTLHERIALQGPEDEIKELADTFDAMLERLNEAFDAQRRFVGNASHELRTPLAINRTLLEVALTDPEASDDLRTVGRTLLANNARHERLIEGLLLLARSERELTTRTPVDLSEVATIVLKTAVREDRPDIEITTELTSGPTTGDPVLLEHLVSNLIDNAVRYNVDDGTVVVRTGVLDGWATCQVENTGPVVPAYEVQNLFEPFRRLNTERIDSAKGAGLGLSIVRSVAAAHGGTVVATPREGGGLIVTVRLPKS</sequence>
<dbReference type="SUPFAM" id="SSF158472">
    <property type="entry name" value="HAMP domain-like"/>
    <property type="match status" value="1"/>
</dbReference>
<dbReference type="InterPro" id="IPR003594">
    <property type="entry name" value="HATPase_dom"/>
</dbReference>
<dbReference type="InterPro" id="IPR036890">
    <property type="entry name" value="HATPase_C_sf"/>
</dbReference>
<accession>A0A543CRU6</accession>
<dbReference type="SMART" id="SM00387">
    <property type="entry name" value="HATPase_c"/>
    <property type="match status" value="1"/>
</dbReference>
<evidence type="ECO:0000256" key="3">
    <source>
        <dbReference type="ARBA" id="ARBA00012438"/>
    </source>
</evidence>
<dbReference type="Pfam" id="PF00512">
    <property type="entry name" value="HisKA"/>
    <property type="match status" value="1"/>
</dbReference>
<dbReference type="Proteomes" id="UP000316096">
    <property type="component" value="Unassembled WGS sequence"/>
</dbReference>
<keyword evidence="10 11" id="KW-0472">Membrane</keyword>
<evidence type="ECO:0000256" key="7">
    <source>
        <dbReference type="ARBA" id="ARBA00022777"/>
    </source>
</evidence>
<dbReference type="InterPro" id="IPR004358">
    <property type="entry name" value="Sig_transdc_His_kin-like_C"/>
</dbReference>
<keyword evidence="5" id="KW-0808">Transferase</keyword>
<keyword evidence="8 11" id="KW-1133">Transmembrane helix</keyword>
<dbReference type="InterPro" id="IPR003661">
    <property type="entry name" value="HisK_dim/P_dom"/>
</dbReference>
<organism evidence="14 15">
    <name type="scientific">Actinoallomurus bryophytorum</name>
    <dbReference type="NCBI Taxonomy" id="1490222"/>
    <lineage>
        <taxon>Bacteria</taxon>
        <taxon>Bacillati</taxon>
        <taxon>Actinomycetota</taxon>
        <taxon>Actinomycetes</taxon>
        <taxon>Streptosporangiales</taxon>
        <taxon>Thermomonosporaceae</taxon>
        <taxon>Actinoallomurus</taxon>
    </lineage>
</organism>
<dbReference type="CDD" id="cd00075">
    <property type="entry name" value="HATPase"/>
    <property type="match status" value="1"/>
</dbReference>
<dbReference type="PANTHER" id="PTHR45436">
    <property type="entry name" value="SENSOR HISTIDINE KINASE YKOH"/>
    <property type="match status" value="1"/>
</dbReference>
<evidence type="ECO:0000256" key="9">
    <source>
        <dbReference type="ARBA" id="ARBA00023012"/>
    </source>
</evidence>
<dbReference type="SUPFAM" id="SSF55874">
    <property type="entry name" value="ATPase domain of HSP90 chaperone/DNA topoisomerase II/histidine kinase"/>
    <property type="match status" value="1"/>
</dbReference>
<dbReference type="CDD" id="cd00082">
    <property type="entry name" value="HisKA"/>
    <property type="match status" value="1"/>
</dbReference>
<dbReference type="Gene3D" id="3.30.565.10">
    <property type="entry name" value="Histidine kinase-like ATPase, C-terminal domain"/>
    <property type="match status" value="1"/>
</dbReference>
<evidence type="ECO:0000313" key="15">
    <source>
        <dbReference type="Proteomes" id="UP000316096"/>
    </source>
</evidence>
<keyword evidence="6 11" id="KW-0812">Transmembrane</keyword>
<evidence type="ECO:0000259" key="12">
    <source>
        <dbReference type="PROSITE" id="PS50109"/>
    </source>
</evidence>
<evidence type="ECO:0000256" key="1">
    <source>
        <dbReference type="ARBA" id="ARBA00000085"/>
    </source>
</evidence>
<evidence type="ECO:0000256" key="4">
    <source>
        <dbReference type="ARBA" id="ARBA00022553"/>
    </source>
</evidence>
<feature type="transmembrane region" description="Helical" evidence="11">
    <location>
        <begin position="20"/>
        <end position="41"/>
    </location>
</feature>
<dbReference type="PANTHER" id="PTHR45436:SF5">
    <property type="entry name" value="SENSOR HISTIDINE KINASE TRCS"/>
    <property type="match status" value="1"/>
</dbReference>